<dbReference type="GO" id="GO:0003676">
    <property type="term" value="F:nucleic acid binding"/>
    <property type="evidence" value="ECO:0007669"/>
    <property type="project" value="InterPro"/>
</dbReference>
<dbReference type="SUPFAM" id="SSF57756">
    <property type="entry name" value="Retrovirus zinc finger-like domains"/>
    <property type="match status" value="1"/>
</dbReference>
<name>A0A2P5DMY3_TREOI</name>
<feature type="domain" description="CCHC-type" evidence="3">
    <location>
        <begin position="181"/>
        <end position="196"/>
    </location>
</feature>
<organism evidence="4 5">
    <name type="scientific">Trema orientale</name>
    <name type="common">Charcoal tree</name>
    <name type="synonym">Celtis orientalis</name>
    <dbReference type="NCBI Taxonomy" id="63057"/>
    <lineage>
        <taxon>Eukaryota</taxon>
        <taxon>Viridiplantae</taxon>
        <taxon>Streptophyta</taxon>
        <taxon>Embryophyta</taxon>
        <taxon>Tracheophyta</taxon>
        <taxon>Spermatophyta</taxon>
        <taxon>Magnoliopsida</taxon>
        <taxon>eudicotyledons</taxon>
        <taxon>Gunneridae</taxon>
        <taxon>Pentapetalae</taxon>
        <taxon>rosids</taxon>
        <taxon>fabids</taxon>
        <taxon>Rosales</taxon>
        <taxon>Cannabaceae</taxon>
        <taxon>Trema</taxon>
    </lineage>
</organism>
<sequence length="277" mass="30417">MASPLLGSISVPFTVIACITSSLDAWNTLANTYAKPSHGHIKQLKDQLKRCTKGSKSINEYMQAIKTRSDELALLGKPVDNEDPIDKVLEGLGDEYKSIIDAVNARETPISFSELHEKLLNKEASLQSNQFTPLPLLPTANQTVQWNCQTWRPSVPYLPSFGSSPDPSTNNQRRPKPYLGRCQACGVQGHTAKHCPMFRLISHQQSSAPRSQGYQGPRSSTPWQPHANNVVLDTNNNSTWLLDSGASHHVTFDLSNLSLHSPCHSSDDVMIGDGSGF</sequence>
<dbReference type="PANTHER" id="PTHR47481">
    <property type="match status" value="1"/>
</dbReference>
<reference evidence="5" key="1">
    <citation type="submission" date="2016-06" db="EMBL/GenBank/DDBJ databases">
        <title>Parallel loss of symbiosis genes in relatives of nitrogen-fixing non-legume Parasponia.</title>
        <authorList>
            <person name="Van Velzen R."/>
            <person name="Holmer R."/>
            <person name="Bu F."/>
            <person name="Rutten L."/>
            <person name="Van Zeijl A."/>
            <person name="Liu W."/>
            <person name="Santuari L."/>
            <person name="Cao Q."/>
            <person name="Sharma T."/>
            <person name="Shen D."/>
            <person name="Roswanjaya Y."/>
            <person name="Wardhani T."/>
            <person name="Kalhor M.S."/>
            <person name="Jansen J."/>
            <person name="Van den Hoogen J."/>
            <person name="Gungor B."/>
            <person name="Hartog M."/>
            <person name="Hontelez J."/>
            <person name="Verver J."/>
            <person name="Yang W.-C."/>
            <person name="Schijlen E."/>
            <person name="Repin R."/>
            <person name="Schilthuizen M."/>
            <person name="Schranz E."/>
            <person name="Heidstra R."/>
            <person name="Miyata K."/>
            <person name="Fedorova E."/>
            <person name="Kohlen W."/>
            <person name="Bisseling T."/>
            <person name="Smit S."/>
            <person name="Geurts R."/>
        </authorList>
    </citation>
    <scope>NUCLEOTIDE SEQUENCE [LARGE SCALE GENOMIC DNA]</scope>
    <source>
        <strain evidence="5">cv. RG33-2</strain>
    </source>
</reference>
<dbReference type="STRING" id="63057.A0A2P5DMY3"/>
<keyword evidence="1" id="KW-0863">Zinc-finger</keyword>
<dbReference type="EMBL" id="JXTC01000260">
    <property type="protein sequence ID" value="PON74636.1"/>
    <property type="molecule type" value="Genomic_DNA"/>
</dbReference>
<keyword evidence="1" id="KW-0479">Metal-binding</keyword>
<comment type="caution">
    <text evidence="4">The sequence shown here is derived from an EMBL/GenBank/DDBJ whole genome shotgun (WGS) entry which is preliminary data.</text>
</comment>
<dbReference type="PANTHER" id="PTHR47481:SF22">
    <property type="entry name" value="RETROTRANSPOSON GAG DOMAIN-CONTAINING PROTEIN"/>
    <property type="match status" value="1"/>
</dbReference>
<accession>A0A2P5DMY3</accession>
<evidence type="ECO:0000256" key="2">
    <source>
        <dbReference type="SAM" id="MobiDB-lite"/>
    </source>
</evidence>
<evidence type="ECO:0000256" key="1">
    <source>
        <dbReference type="PROSITE-ProRule" id="PRU00047"/>
    </source>
</evidence>
<dbReference type="InterPro" id="IPR001878">
    <property type="entry name" value="Znf_CCHC"/>
</dbReference>
<keyword evidence="1" id="KW-0862">Zinc</keyword>
<protein>
    <submittedName>
        <fullName evidence="4">Zinc finger, CCHC-type</fullName>
    </submittedName>
</protein>
<dbReference type="Proteomes" id="UP000237000">
    <property type="component" value="Unassembled WGS sequence"/>
</dbReference>
<gene>
    <name evidence="4" type="ORF">TorRG33x02_246720</name>
</gene>
<keyword evidence="5" id="KW-1185">Reference proteome</keyword>
<dbReference type="Pfam" id="PF14223">
    <property type="entry name" value="Retrotran_gag_2"/>
    <property type="match status" value="1"/>
</dbReference>
<dbReference type="AlphaFoldDB" id="A0A2P5DMY3"/>
<dbReference type="OrthoDB" id="1912561at2759"/>
<dbReference type="GO" id="GO:0008270">
    <property type="term" value="F:zinc ion binding"/>
    <property type="evidence" value="ECO:0007669"/>
    <property type="project" value="UniProtKB-KW"/>
</dbReference>
<dbReference type="PROSITE" id="PS50158">
    <property type="entry name" value="ZF_CCHC"/>
    <property type="match status" value="1"/>
</dbReference>
<feature type="region of interest" description="Disordered" evidence="2">
    <location>
        <begin position="206"/>
        <end position="227"/>
    </location>
</feature>
<evidence type="ECO:0000313" key="4">
    <source>
        <dbReference type="EMBL" id="PON74636.1"/>
    </source>
</evidence>
<proteinExistence type="predicted"/>
<evidence type="ECO:0000259" key="3">
    <source>
        <dbReference type="PROSITE" id="PS50158"/>
    </source>
</evidence>
<evidence type="ECO:0000313" key="5">
    <source>
        <dbReference type="Proteomes" id="UP000237000"/>
    </source>
</evidence>
<dbReference type="InterPro" id="IPR036875">
    <property type="entry name" value="Znf_CCHC_sf"/>
</dbReference>
<dbReference type="InParanoid" id="A0A2P5DMY3"/>